<dbReference type="EC" id="4.1.1.49" evidence="3"/>
<dbReference type="GO" id="GO:0005524">
    <property type="term" value="F:ATP binding"/>
    <property type="evidence" value="ECO:0007669"/>
    <property type="project" value="UniProtKB-KW"/>
</dbReference>
<dbReference type="InterPro" id="IPR001272">
    <property type="entry name" value="PEP_carboxykinase_ATP"/>
</dbReference>
<organism evidence="8 9">
    <name type="scientific">Acacia crassicarpa</name>
    <name type="common">northern wattle</name>
    <dbReference type="NCBI Taxonomy" id="499986"/>
    <lineage>
        <taxon>Eukaryota</taxon>
        <taxon>Viridiplantae</taxon>
        <taxon>Streptophyta</taxon>
        <taxon>Embryophyta</taxon>
        <taxon>Tracheophyta</taxon>
        <taxon>Spermatophyta</taxon>
        <taxon>Magnoliopsida</taxon>
        <taxon>eudicotyledons</taxon>
        <taxon>Gunneridae</taxon>
        <taxon>Pentapetalae</taxon>
        <taxon>rosids</taxon>
        <taxon>fabids</taxon>
        <taxon>Fabales</taxon>
        <taxon>Fabaceae</taxon>
        <taxon>Caesalpinioideae</taxon>
        <taxon>mimosoid clade</taxon>
        <taxon>Acacieae</taxon>
        <taxon>Acacia</taxon>
    </lineage>
</organism>
<dbReference type="InterPro" id="IPR013035">
    <property type="entry name" value="PEP_carboxykinase_C"/>
</dbReference>
<accession>A0AAE1JL98</accession>
<dbReference type="PANTHER" id="PTHR30031:SF2">
    <property type="entry name" value="PHOSPHOENOLPYRUVATE CARBOXYKINASE (ATP)"/>
    <property type="match status" value="1"/>
</dbReference>
<dbReference type="GO" id="GO:0005829">
    <property type="term" value="C:cytosol"/>
    <property type="evidence" value="ECO:0007669"/>
    <property type="project" value="TreeGrafter"/>
</dbReference>
<proteinExistence type="inferred from homology"/>
<evidence type="ECO:0000256" key="7">
    <source>
        <dbReference type="ARBA" id="ARBA00047371"/>
    </source>
</evidence>
<evidence type="ECO:0000256" key="3">
    <source>
        <dbReference type="ARBA" id="ARBA00012363"/>
    </source>
</evidence>
<comment type="pathway">
    <text evidence="1">Carbohydrate biosynthesis; gluconeogenesis.</text>
</comment>
<comment type="catalytic activity">
    <reaction evidence="7">
        <text>oxaloacetate + ATP = phosphoenolpyruvate + ADP + CO2</text>
        <dbReference type="Rhea" id="RHEA:18617"/>
        <dbReference type="ChEBI" id="CHEBI:16452"/>
        <dbReference type="ChEBI" id="CHEBI:16526"/>
        <dbReference type="ChEBI" id="CHEBI:30616"/>
        <dbReference type="ChEBI" id="CHEBI:58702"/>
        <dbReference type="ChEBI" id="CHEBI:456216"/>
        <dbReference type="EC" id="4.1.1.49"/>
    </reaction>
</comment>
<comment type="similarity">
    <text evidence="2">Belongs to the phosphoenolpyruvate carboxykinase (ATP) family.</text>
</comment>
<reference evidence="8" key="1">
    <citation type="submission" date="2023-10" db="EMBL/GenBank/DDBJ databases">
        <title>Chromosome-level genome of the transformable northern wattle, Acacia crassicarpa.</title>
        <authorList>
            <person name="Massaro I."/>
            <person name="Sinha N.R."/>
            <person name="Poethig S."/>
            <person name="Leichty A.R."/>
        </authorList>
    </citation>
    <scope>NUCLEOTIDE SEQUENCE</scope>
    <source>
        <strain evidence="8">Acra3RX</strain>
        <tissue evidence="8">Leaf</tissue>
    </source>
</reference>
<keyword evidence="5" id="KW-0067">ATP-binding</keyword>
<name>A0AAE1JL98_9FABA</name>
<dbReference type="Pfam" id="PF01293">
    <property type="entry name" value="PEPCK_ATP"/>
    <property type="match status" value="1"/>
</dbReference>
<dbReference type="SUPFAM" id="SSF53795">
    <property type="entry name" value="PEP carboxykinase-like"/>
    <property type="match status" value="1"/>
</dbReference>
<evidence type="ECO:0000256" key="6">
    <source>
        <dbReference type="ARBA" id="ARBA00023239"/>
    </source>
</evidence>
<gene>
    <name evidence="8" type="ORF">QN277_023228</name>
</gene>
<dbReference type="SUPFAM" id="SSF68923">
    <property type="entry name" value="PEP carboxykinase N-terminal domain"/>
    <property type="match status" value="1"/>
</dbReference>
<dbReference type="Proteomes" id="UP001293593">
    <property type="component" value="Unassembled WGS sequence"/>
</dbReference>
<dbReference type="PANTHER" id="PTHR30031">
    <property type="entry name" value="PHOSPHOENOLPYRUVATE CARBOXYKINASE ATP"/>
    <property type="match status" value="1"/>
</dbReference>
<protein>
    <recommendedName>
        <fullName evidence="3">phosphoenolpyruvate carboxykinase (ATP)</fullName>
        <ecNumber evidence="3">4.1.1.49</ecNumber>
    </recommendedName>
</protein>
<dbReference type="GO" id="GO:0006094">
    <property type="term" value="P:gluconeogenesis"/>
    <property type="evidence" value="ECO:0007669"/>
    <property type="project" value="InterPro"/>
</dbReference>
<evidence type="ECO:0000313" key="9">
    <source>
        <dbReference type="Proteomes" id="UP001293593"/>
    </source>
</evidence>
<dbReference type="InterPro" id="IPR008210">
    <property type="entry name" value="PEP_carboxykinase_N"/>
</dbReference>
<keyword evidence="9" id="KW-1185">Reference proteome</keyword>
<evidence type="ECO:0000313" key="8">
    <source>
        <dbReference type="EMBL" id="KAK4270149.1"/>
    </source>
</evidence>
<dbReference type="Gene3D" id="3.40.449.10">
    <property type="entry name" value="Phosphoenolpyruvate Carboxykinase, domain 1"/>
    <property type="match status" value="1"/>
</dbReference>
<dbReference type="GO" id="GO:0004612">
    <property type="term" value="F:phosphoenolpyruvate carboxykinase (ATP) activity"/>
    <property type="evidence" value="ECO:0007669"/>
    <property type="project" value="UniProtKB-EC"/>
</dbReference>
<sequence length="441" mass="47051">MRNLLLNRLQNSFPRSSSSSPSLSFLLSSRRNAVSAPDAKDEAERGTSTRENAGFSSGLNWALALKGVIVTGKALSNLNPSELKQHGAIIAKPLSGCPLHVRGSVIGEASKISKAQFGKLLKLVMNHLSSVPNIFVHDGAIGSSPNCDAKVRVISDSPSAILSLSKDLYKTHTRSVSHDSCPLTVYVATSISSSLMKAISVEYQSKNGFVAADIERSSIVLCDKAFSDASAIKKALYVLSEPVISARGGIPLPGRILVSGDYVFVLFASEDTVQSCADFLISTDAGIILSPRSVAPLFQTGNIGGSNIFKLPAAIVLVSSDSSESIPSVSKLSPGQAAYHFLAGYQNGNFVPSFNHGPSCIDPLELAKALLAKLKDNQMSAYLININKRGKILSGEDLVKLVESTFSKDVPSFHAKGGDLKRKYKAFLSEKYPRLPEEFAF</sequence>
<dbReference type="Gene3D" id="3.90.228.20">
    <property type="match status" value="1"/>
</dbReference>
<comment type="caution">
    <text evidence="8">The sequence shown here is derived from an EMBL/GenBank/DDBJ whole genome shotgun (WGS) entry which is preliminary data.</text>
</comment>
<evidence type="ECO:0000256" key="4">
    <source>
        <dbReference type="ARBA" id="ARBA00022741"/>
    </source>
</evidence>
<dbReference type="AlphaFoldDB" id="A0AAE1JL98"/>
<evidence type="ECO:0000256" key="5">
    <source>
        <dbReference type="ARBA" id="ARBA00022840"/>
    </source>
</evidence>
<keyword evidence="6" id="KW-0456">Lyase</keyword>
<evidence type="ECO:0000256" key="2">
    <source>
        <dbReference type="ARBA" id="ARBA00006052"/>
    </source>
</evidence>
<keyword evidence="4" id="KW-0547">Nucleotide-binding</keyword>
<dbReference type="FunFam" id="3.40.449.10:FF:000008">
    <property type="entry name" value="D111/G-patch domain-containing protein"/>
    <property type="match status" value="1"/>
</dbReference>
<evidence type="ECO:0000256" key="1">
    <source>
        <dbReference type="ARBA" id="ARBA00004742"/>
    </source>
</evidence>
<dbReference type="EMBL" id="JAWXYG010000006">
    <property type="protein sequence ID" value="KAK4270149.1"/>
    <property type="molecule type" value="Genomic_DNA"/>
</dbReference>